<dbReference type="Pfam" id="PF11391">
    <property type="entry name" value="DUF2798"/>
    <property type="match status" value="1"/>
</dbReference>
<dbReference type="Proteomes" id="UP000253204">
    <property type="component" value="Unassembled WGS sequence"/>
</dbReference>
<dbReference type="RefSeq" id="WP_114486980.1">
    <property type="nucleotide sequence ID" value="NZ_CBCSHM010000027.1"/>
</dbReference>
<sequence length="76" mass="8811">MLFAPRFAPLVFAVLMSFYMVSLMTCLITWINTGLGDGFIGRWWHAFYIAWPVAFSLIWVGAPRFQRLTAKLIRKP</sequence>
<dbReference type="InterPro" id="IPR021529">
    <property type="entry name" value="DUF2798"/>
</dbReference>
<feature type="transmembrane region" description="Helical" evidence="1">
    <location>
        <begin position="43"/>
        <end position="62"/>
    </location>
</feature>
<dbReference type="AlphaFoldDB" id="A0A368U2X0"/>
<dbReference type="OrthoDB" id="8481133at2"/>
<protein>
    <submittedName>
        <fullName evidence="2">DUF2798 domain-containing protein</fullName>
    </submittedName>
</protein>
<proteinExistence type="predicted"/>
<keyword evidence="3" id="KW-1185">Reference proteome</keyword>
<keyword evidence="1" id="KW-1133">Transmembrane helix</keyword>
<gene>
    <name evidence="2" type="ORF">DU506_10970</name>
</gene>
<evidence type="ECO:0000256" key="1">
    <source>
        <dbReference type="SAM" id="Phobius"/>
    </source>
</evidence>
<dbReference type="EMBL" id="QPIJ01000023">
    <property type="protein sequence ID" value="RCV90827.1"/>
    <property type="molecule type" value="Genomic_DNA"/>
</dbReference>
<evidence type="ECO:0000313" key="2">
    <source>
        <dbReference type="EMBL" id="RCV90827.1"/>
    </source>
</evidence>
<name>A0A368U2X0_9GAMM</name>
<reference evidence="2 3" key="1">
    <citation type="submission" date="2018-07" db="EMBL/GenBank/DDBJ databases">
        <title>Halomonas rutogse sp. nov., isolated from Lake TangqianCo on Tibetan Plateau.</title>
        <authorList>
            <person name="Lu H."/>
            <person name="Xing P."/>
            <person name="Wu Q."/>
        </authorList>
    </citation>
    <scope>NUCLEOTIDE SEQUENCE [LARGE SCALE GENOMIC DNA]</scope>
    <source>
        <strain evidence="2 3">TQ8S</strain>
    </source>
</reference>
<keyword evidence="1" id="KW-0812">Transmembrane</keyword>
<accession>A0A368U2X0</accession>
<comment type="caution">
    <text evidence="2">The sequence shown here is derived from an EMBL/GenBank/DDBJ whole genome shotgun (WGS) entry which is preliminary data.</text>
</comment>
<feature type="transmembrane region" description="Helical" evidence="1">
    <location>
        <begin position="7"/>
        <end position="31"/>
    </location>
</feature>
<evidence type="ECO:0000313" key="3">
    <source>
        <dbReference type="Proteomes" id="UP000253204"/>
    </source>
</evidence>
<keyword evidence="1" id="KW-0472">Membrane</keyword>
<organism evidence="2 3">
    <name type="scientific">Vreelandella rituensis</name>
    <dbReference type="NCBI Taxonomy" id="2282306"/>
    <lineage>
        <taxon>Bacteria</taxon>
        <taxon>Pseudomonadati</taxon>
        <taxon>Pseudomonadota</taxon>
        <taxon>Gammaproteobacteria</taxon>
        <taxon>Oceanospirillales</taxon>
        <taxon>Halomonadaceae</taxon>
        <taxon>Vreelandella</taxon>
    </lineage>
</organism>